<dbReference type="AlphaFoldDB" id="A0AAX4HLZ7"/>
<dbReference type="PROSITE" id="PS51257">
    <property type="entry name" value="PROKAR_LIPOPROTEIN"/>
    <property type="match status" value="1"/>
</dbReference>
<proteinExistence type="predicted"/>
<dbReference type="KEGG" id="psti:SOO65_16200"/>
<protein>
    <submittedName>
        <fullName evidence="1">Uncharacterized protein</fullName>
    </submittedName>
</protein>
<evidence type="ECO:0000313" key="2">
    <source>
        <dbReference type="Proteomes" id="UP001324634"/>
    </source>
</evidence>
<dbReference type="RefSeq" id="WP_321392644.1">
    <property type="nucleotide sequence ID" value="NZ_CP139487.1"/>
</dbReference>
<reference evidence="1 2" key="1">
    <citation type="submission" date="2023-11" db="EMBL/GenBank/DDBJ databases">
        <title>Peredibacter starrii A3.12.</title>
        <authorList>
            <person name="Mitchell R.J."/>
        </authorList>
    </citation>
    <scope>NUCLEOTIDE SEQUENCE [LARGE SCALE GENOMIC DNA]</scope>
    <source>
        <strain evidence="1 2">A3.12</strain>
    </source>
</reference>
<sequence>MNQRGEITLFSCFLLLSLMALVLACGLELRKSFKLLEQRSHLFLCVKETKGEFNEFMIFMGRTNWGIKNINRASLIMMFIPGLQGAAMDAQKLKKYLVYAQNVRLISYLKTLKDLKGKNCPLDPRMFITPFKTKRDSEEALVLREEKWTYYFLRRPYVLSLTTSSQGFESVNPKLKFLMEEKGAMLSSHLLSRF</sequence>
<dbReference type="Proteomes" id="UP001324634">
    <property type="component" value="Chromosome"/>
</dbReference>
<evidence type="ECO:0000313" key="1">
    <source>
        <dbReference type="EMBL" id="WPU64236.1"/>
    </source>
</evidence>
<organism evidence="1 2">
    <name type="scientific">Peredibacter starrii</name>
    <dbReference type="NCBI Taxonomy" id="28202"/>
    <lineage>
        <taxon>Bacteria</taxon>
        <taxon>Pseudomonadati</taxon>
        <taxon>Bdellovibrionota</taxon>
        <taxon>Bacteriovoracia</taxon>
        <taxon>Bacteriovoracales</taxon>
        <taxon>Bacteriovoracaceae</taxon>
        <taxon>Peredibacter</taxon>
    </lineage>
</organism>
<keyword evidence="2" id="KW-1185">Reference proteome</keyword>
<gene>
    <name evidence="1" type="ORF">SOO65_16200</name>
</gene>
<dbReference type="EMBL" id="CP139487">
    <property type="protein sequence ID" value="WPU64236.1"/>
    <property type="molecule type" value="Genomic_DNA"/>
</dbReference>
<accession>A0AAX4HLZ7</accession>
<name>A0AAX4HLZ7_9BACT</name>